<feature type="disulfide bond" evidence="9">
    <location>
        <begin position="395"/>
        <end position="405"/>
    </location>
</feature>
<evidence type="ECO:0000256" key="9">
    <source>
        <dbReference type="PROSITE-ProRule" id="PRU00196"/>
    </source>
</evidence>
<feature type="domain" description="SRCR" evidence="11">
    <location>
        <begin position="232"/>
        <end position="330"/>
    </location>
</feature>
<dbReference type="PANTHER" id="PTHR48071:SF18">
    <property type="entry name" value="DELETED IN MALIGNANT BRAIN TUMORS 1 PROTEIN-RELATED"/>
    <property type="match status" value="1"/>
</dbReference>
<name>A0A8S3Q3C5_MYTED</name>
<feature type="disulfide bond" evidence="9">
    <location>
        <begin position="766"/>
        <end position="776"/>
    </location>
</feature>
<dbReference type="Gene3D" id="3.10.250.10">
    <property type="entry name" value="SRCR-like domain"/>
    <property type="match status" value="8"/>
</dbReference>
<evidence type="ECO:0000256" key="4">
    <source>
        <dbReference type="ARBA" id="ARBA00022737"/>
    </source>
</evidence>
<feature type="domain" description="SRCR" evidence="11">
    <location>
        <begin position="545"/>
        <end position="687"/>
    </location>
</feature>
<dbReference type="OrthoDB" id="6128208at2759"/>
<gene>
    <name evidence="12" type="ORF">MEDL_4687</name>
</gene>
<dbReference type="Proteomes" id="UP000683360">
    <property type="component" value="Unassembled WGS sequence"/>
</dbReference>
<dbReference type="AlphaFoldDB" id="A0A8S3Q3C5"/>
<keyword evidence="4" id="KW-0677">Repeat</keyword>
<keyword evidence="2" id="KW-0812">Transmembrane</keyword>
<evidence type="ECO:0000256" key="6">
    <source>
        <dbReference type="ARBA" id="ARBA00023136"/>
    </source>
</evidence>
<sequence length="836" mass="94440">MNQLIWLLLLFEMELAFLVNGSLRITAGYAVNAGRLEFFYNGEWGTVCDNHFDNIDATVACRQLGYCSGIIYPADRIRDGQGAIWLNDVHCTGSESKLLHCAYNADSTRCRHYDDVGIHCFLSCSTEEDGGLRITAGYAEHQGRLEIKYRGEWGQFVIITLGMLMQNSGIMQPADRIHHGTGAIWLNDVNCSGSESILLDCNFNNVTYKCDHRHDVGVHCFLNCSTEDTGDLRITAGYAKHQGRLEIKYRGEWGTVCRDNFENVDAEIACKQLGYCSGIMQPAKMIHYGYGAIWLNEVNCSGFESKLLDCNFNNVTLQCDHWDDIGIHCFLNCSAEDEGRVTLRIKDDWKLSIEENGEQFVKITLGMLMQNSGIMQPRQLINHGYGAIWLNDVNCSGSESKLLDCDFNNVTLQCDHWYDIGVHCFLNCSTEDEGDLRIRPGYANHQGRLEIKYRGEWGTVCQNHFGNVDAEVACRQLGYCSGIMQPRQLINHGYGAIWLNDVNCSGSESKLLDCDFNKVTLQCDHWYDIGVHCFLNCSTEDEGDLRIRPGYANHQGRLEIKYRGEWETVYHFGNVDAEVACRQLGYCSGIMQPRQLINHGYGAIWLNDVNCSGSESKLLDCDFNKVTLQCDHCFGIMQPRKLIRDEYGAIWLNDVNCYGSESKLLDCNFNNDTLQCDHRDDVGIHCFLNCSTEDEGILRITAGYAKNQGRLEINYRGEWGTVCGNHFANVDAEIACKQLGYCSGIMQPANLIRHGKGAIWLNDVNCSGSESKLLDCNFNNVTFQCDHFWNDVGIHCFLNCSTEDEVTLSIKDDWKLSTEVNGAQFVEISLRMLMQK</sequence>
<feature type="signal peptide" evidence="10">
    <location>
        <begin position="1"/>
        <end position="16"/>
    </location>
</feature>
<dbReference type="FunFam" id="3.10.250.10:FF:000001">
    <property type="entry name" value="Lysyl oxidase 4 isoform X1"/>
    <property type="match status" value="3"/>
</dbReference>
<evidence type="ECO:0000256" key="3">
    <source>
        <dbReference type="ARBA" id="ARBA00022729"/>
    </source>
</evidence>
<dbReference type="PROSITE" id="PS00420">
    <property type="entry name" value="SRCR_1"/>
    <property type="match status" value="4"/>
</dbReference>
<dbReference type="PANTHER" id="PTHR48071">
    <property type="entry name" value="SRCR DOMAIN-CONTAINING PROTEIN"/>
    <property type="match status" value="1"/>
</dbReference>
<feature type="disulfide bond" evidence="9">
    <location>
        <begin position="300"/>
        <end position="310"/>
    </location>
</feature>
<dbReference type="EMBL" id="CAJPWZ010000288">
    <property type="protein sequence ID" value="CAG2189330.1"/>
    <property type="molecule type" value="Genomic_DNA"/>
</dbReference>
<evidence type="ECO:0000313" key="13">
    <source>
        <dbReference type="Proteomes" id="UP000683360"/>
    </source>
</evidence>
<feature type="disulfide bond" evidence="9">
    <location>
        <begin position="191"/>
        <end position="201"/>
    </location>
</feature>
<feature type="domain" description="SRCR" evidence="11">
    <location>
        <begin position="698"/>
        <end position="797"/>
    </location>
</feature>
<proteinExistence type="predicted"/>
<evidence type="ECO:0000256" key="2">
    <source>
        <dbReference type="ARBA" id="ARBA00022692"/>
    </source>
</evidence>
<keyword evidence="5" id="KW-1133">Transmembrane helix</keyword>
<keyword evidence="3 10" id="KW-0732">Signal</keyword>
<feature type="disulfide bond" evidence="9">
    <location>
        <begin position="504"/>
        <end position="514"/>
    </location>
</feature>
<evidence type="ECO:0000256" key="7">
    <source>
        <dbReference type="ARBA" id="ARBA00023157"/>
    </source>
</evidence>
<feature type="domain" description="SRCR" evidence="11">
    <location>
        <begin position="328"/>
        <end position="425"/>
    </location>
</feature>
<dbReference type="FunFam" id="3.10.250.10:FF:000016">
    <property type="entry name" value="Scavenger receptor cysteine-rich protein type 12"/>
    <property type="match status" value="2"/>
</dbReference>
<dbReference type="GO" id="GO:0016020">
    <property type="term" value="C:membrane"/>
    <property type="evidence" value="ECO:0007669"/>
    <property type="project" value="UniProtKB-SubCell"/>
</dbReference>
<feature type="disulfide bond" evidence="9">
    <location>
        <begin position="657"/>
        <end position="667"/>
    </location>
</feature>
<protein>
    <recommendedName>
        <fullName evidence="11">SRCR domain-containing protein</fullName>
    </recommendedName>
</protein>
<dbReference type="PRINTS" id="PR00258">
    <property type="entry name" value="SPERACTRCPTR"/>
</dbReference>
<feature type="chain" id="PRO_5035733689" description="SRCR domain-containing protein" evidence="10">
    <location>
        <begin position="17"/>
        <end position="836"/>
    </location>
</feature>
<keyword evidence="6" id="KW-0472">Membrane</keyword>
<dbReference type="PROSITE" id="PS50287">
    <property type="entry name" value="SRCR_2"/>
    <property type="match status" value="7"/>
</dbReference>
<feature type="domain" description="SRCR" evidence="11">
    <location>
        <begin position="436"/>
        <end position="534"/>
    </location>
</feature>
<dbReference type="InterPro" id="IPR001190">
    <property type="entry name" value="SRCR"/>
</dbReference>
<comment type="caution">
    <text evidence="9">Lacks conserved residue(s) required for the propagation of feature annotation.</text>
</comment>
<organism evidence="12 13">
    <name type="scientific">Mytilus edulis</name>
    <name type="common">Blue mussel</name>
    <dbReference type="NCBI Taxonomy" id="6550"/>
    <lineage>
        <taxon>Eukaryota</taxon>
        <taxon>Metazoa</taxon>
        <taxon>Spiralia</taxon>
        <taxon>Lophotrochozoa</taxon>
        <taxon>Mollusca</taxon>
        <taxon>Bivalvia</taxon>
        <taxon>Autobranchia</taxon>
        <taxon>Pteriomorphia</taxon>
        <taxon>Mytilida</taxon>
        <taxon>Mytiloidea</taxon>
        <taxon>Mytilidae</taxon>
        <taxon>Mytilinae</taxon>
        <taxon>Mytilus</taxon>
    </lineage>
</organism>
<feature type="disulfide bond" evidence="9">
    <location>
        <begin position="91"/>
        <end position="101"/>
    </location>
</feature>
<keyword evidence="7 9" id="KW-1015">Disulfide bond</keyword>
<evidence type="ECO:0000259" key="11">
    <source>
        <dbReference type="PROSITE" id="PS50287"/>
    </source>
</evidence>
<comment type="subcellular location">
    <subcellularLocation>
        <location evidence="1">Membrane</location>
        <topology evidence="1">Single-pass membrane protein</topology>
    </subcellularLocation>
</comment>
<reference evidence="12" key="1">
    <citation type="submission" date="2021-03" db="EMBL/GenBank/DDBJ databases">
        <authorList>
            <person name="Bekaert M."/>
        </authorList>
    </citation>
    <scope>NUCLEOTIDE SEQUENCE</scope>
</reference>
<dbReference type="InterPro" id="IPR036772">
    <property type="entry name" value="SRCR-like_dom_sf"/>
</dbReference>
<accession>A0A8S3Q3C5</accession>
<dbReference type="Pfam" id="PF00530">
    <property type="entry name" value="SRCR"/>
    <property type="match status" value="7"/>
</dbReference>
<dbReference type="SUPFAM" id="SSF56487">
    <property type="entry name" value="SRCR-like"/>
    <property type="match status" value="8"/>
</dbReference>
<evidence type="ECO:0000313" key="12">
    <source>
        <dbReference type="EMBL" id="CAG2189330.1"/>
    </source>
</evidence>
<comment type="caution">
    <text evidence="12">The sequence shown here is derived from an EMBL/GenBank/DDBJ whole genome shotgun (WGS) entry which is preliminary data.</text>
</comment>
<keyword evidence="8" id="KW-0325">Glycoprotein</keyword>
<keyword evidence="13" id="KW-1185">Reference proteome</keyword>
<feature type="domain" description="SRCR" evidence="11">
    <location>
        <begin position="23"/>
        <end position="121"/>
    </location>
</feature>
<evidence type="ECO:0000256" key="8">
    <source>
        <dbReference type="ARBA" id="ARBA00023180"/>
    </source>
</evidence>
<evidence type="ECO:0000256" key="5">
    <source>
        <dbReference type="ARBA" id="ARBA00022989"/>
    </source>
</evidence>
<feature type="domain" description="SRCR" evidence="11">
    <location>
        <begin position="132"/>
        <end position="221"/>
    </location>
</feature>
<dbReference type="SMART" id="SM00202">
    <property type="entry name" value="SR"/>
    <property type="match status" value="6"/>
</dbReference>
<evidence type="ECO:0000256" key="1">
    <source>
        <dbReference type="ARBA" id="ARBA00004167"/>
    </source>
</evidence>
<evidence type="ECO:0000256" key="10">
    <source>
        <dbReference type="SAM" id="SignalP"/>
    </source>
</evidence>